<dbReference type="AlphaFoldDB" id="A0A0B4EVK6"/>
<dbReference type="Gene3D" id="3.40.50.300">
    <property type="entry name" value="P-loop containing nucleotide triphosphate hydrolases"/>
    <property type="match status" value="2"/>
</dbReference>
<name>A0A0B4EVK6_METAF</name>
<feature type="compositionally biased region" description="Polar residues" evidence="7">
    <location>
        <begin position="246"/>
        <end position="261"/>
    </location>
</feature>
<evidence type="ECO:0000256" key="4">
    <source>
        <dbReference type="ARBA" id="ARBA00022806"/>
    </source>
</evidence>
<dbReference type="PROSITE" id="PS51194">
    <property type="entry name" value="HELICASE_CTER"/>
    <property type="match status" value="1"/>
</dbReference>
<keyword evidence="12" id="KW-1185">Reference proteome</keyword>
<feature type="non-terminal residue" evidence="11">
    <location>
        <position position="1"/>
    </location>
</feature>
<keyword evidence="2" id="KW-0547">Nucleotide-binding</keyword>
<dbReference type="Pfam" id="PF00271">
    <property type="entry name" value="Helicase_C"/>
    <property type="match status" value="1"/>
</dbReference>
<dbReference type="InterPro" id="IPR050628">
    <property type="entry name" value="SNF2_RAD54_helicase_TF"/>
</dbReference>
<dbReference type="InterPro" id="IPR001841">
    <property type="entry name" value="Znf_RING"/>
</dbReference>
<keyword evidence="5" id="KW-0067">ATP-binding</keyword>
<dbReference type="OrthoDB" id="423559at2759"/>
<feature type="domain" description="Helicase C-terminal" evidence="10">
    <location>
        <begin position="1007"/>
        <end position="1165"/>
    </location>
</feature>
<dbReference type="Proteomes" id="UP000031186">
    <property type="component" value="Unassembled WGS sequence"/>
</dbReference>
<dbReference type="GO" id="GO:0008270">
    <property type="term" value="F:zinc ion binding"/>
    <property type="evidence" value="ECO:0007669"/>
    <property type="project" value="UniProtKB-KW"/>
</dbReference>
<dbReference type="CDD" id="cd16449">
    <property type="entry name" value="RING-HC"/>
    <property type="match status" value="1"/>
</dbReference>
<feature type="compositionally biased region" description="Basic and acidic residues" evidence="7">
    <location>
        <begin position="53"/>
        <end position="65"/>
    </location>
</feature>
<feature type="domain" description="RING-type" evidence="8">
    <location>
        <begin position="799"/>
        <end position="851"/>
    </location>
</feature>
<dbReference type="Pfam" id="PF13923">
    <property type="entry name" value="zf-C3HC4_2"/>
    <property type="match status" value="1"/>
</dbReference>
<dbReference type="CDD" id="cd18008">
    <property type="entry name" value="DEXDc_SHPRH-like"/>
    <property type="match status" value="1"/>
</dbReference>
<feature type="compositionally biased region" description="Acidic residues" evidence="7">
    <location>
        <begin position="883"/>
        <end position="903"/>
    </location>
</feature>
<dbReference type="GO" id="GO:0005524">
    <property type="term" value="F:ATP binding"/>
    <property type="evidence" value="ECO:0007669"/>
    <property type="project" value="UniProtKB-KW"/>
</dbReference>
<evidence type="ECO:0000313" key="12">
    <source>
        <dbReference type="Proteomes" id="UP000031186"/>
    </source>
</evidence>
<keyword evidence="6" id="KW-0479">Metal-binding</keyword>
<dbReference type="InterPro" id="IPR014001">
    <property type="entry name" value="Helicase_ATP-bd"/>
</dbReference>
<dbReference type="PROSITE" id="PS51192">
    <property type="entry name" value="HELICASE_ATP_BIND_1"/>
    <property type="match status" value="1"/>
</dbReference>
<reference evidence="11 12" key="1">
    <citation type="journal article" date="2014" name="Proc. Natl. Acad. Sci. U.S.A.">
        <title>Trajectory and genomic determinants of fungal-pathogen speciation and host adaptation.</title>
        <authorList>
            <person name="Hu X."/>
            <person name="Xiao G."/>
            <person name="Zheng P."/>
            <person name="Shang Y."/>
            <person name="Su Y."/>
            <person name="Zhang X."/>
            <person name="Liu X."/>
            <person name="Zhan S."/>
            <person name="St Leger R.J."/>
            <person name="Wang C."/>
        </authorList>
    </citation>
    <scope>NUCLEOTIDE SEQUENCE [LARGE SCALE GENOMIC DNA]</scope>
    <source>
        <strain evidence="11 12">ARSEF 549</strain>
    </source>
</reference>
<evidence type="ECO:0000256" key="5">
    <source>
        <dbReference type="ARBA" id="ARBA00022840"/>
    </source>
</evidence>
<dbReference type="InterPro" id="IPR013083">
    <property type="entry name" value="Znf_RING/FYVE/PHD"/>
</dbReference>
<evidence type="ECO:0000256" key="6">
    <source>
        <dbReference type="PROSITE-ProRule" id="PRU00175"/>
    </source>
</evidence>
<dbReference type="SMART" id="SM00487">
    <property type="entry name" value="DEXDc"/>
    <property type="match status" value="1"/>
</dbReference>
<dbReference type="InterPro" id="IPR049730">
    <property type="entry name" value="SNF2/RAD54-like_C"/>
</dbReference>
<comment type="similarity">
    <text evidence="1">Belongs to the SNF2/RAD54 helicase family.</text>
</comment>
<dbReference type="CDD" id="cd18793">
    <property type="entry name" value="SF2_C_SNF"/>
    <property type="match status" value="1"/>
</dbReference>
<feature type="region of interest" description="Disordered" evidence="7">
    <location>
        <begin position="52"/>
        <end position="161"/>
    </location>
</feature>
<feature type="compositionally biased region" description="Basic and acidic residues" evidence="7">
    <location>
        <begin position="953"/>
        <end position="969"/>
    </location>
</feature>
<feature type="region of interest" description="Disordered" evidence="7">
    <location>
        <begin position="240"/>
        <end position="261"/>
    </location>
</feature>
<comment type="caution">
    <text evidence="11">The sequence shown here is derived from an EMBL/GenBank/DDBJ whole genome shotgun (WGS) entry which is preliminary data.</text>
</comment>
<keyword evidence="6" id="KW-0862">Zinc</keyword>
<dbReference type="GO" id="GO:0008094">
    <property type="term" value="F:ATP-dependent activity, acting on DNA"/>
    <property type="evidence" value="ECO:0007669"/>
    <property type="project" value="TreeGrafter"/>
</dbReference>
<sequence length="1176" mass="132633">MNRRVEDAIEELTVQQVLLSSLEGQTWDGIEEERNIVLRNIERLKGRIKKLRREAQAHTDDKTDVVRSASQARSPSDSSNKLSFPQPMTPVATGGRSIRMDSSPSYHDIWDSPSSTSLPSRKRDLRAADGLTVDGQNKSRRTTPIPGGKRSSTPSRQAMEYNDTEPIDIIDLTGDDVDFDSTMVAEQIRQQQRQERENRDRKMAMQLASQPPVVPSTSSDMASDEMDAFSRIMATERANTRGPTGWNWQSLPASSTQTPMPSATIKGASTPGPYDLSWDNPSPWDRSPVSNPASLPSNGFRVAGINSPSGNRQSPLGLNAQFNSPYSTMRNQLSNQAIRNAFQPLSSSRVIPFNEVSWLPGKNGSSIANVIEQTSTFDFANGLDAFGNPLPSRLTNVLIGDANDSPVTGTELDDLLANIRPDIDIPEHNRGVGPPGLKFPLYRHQEVALTWMKQMEEGTNKGGILADDMGLGKTISTLSLMLSNKSSSRPKTNLIIGPLSLIRQWEEELQKKTKLAHRFSVFVYHGKKATTDELLKYDVVLTTYGTLAQELKRREKFIEENKDRNIDFNDKSCVAKFPLLHPEKAVFHRIILDEAQCIKNRNTQTAKACHSLRATYRWCLTGTPMMNGILELYSLLKFLRIKPYNTWESFRQTFGTLFGQRGDPKSIAMNKLRALLKAIMLRRKKDSKLDGKPILQLPEKREHAVYAELSADERDFYKQLEEKAQVVFSKYLREGSVGKNYSNILVLLLRLRQACCHPHLNLDVDDAVNPVSSADVEELVKKLDASIVERIKGVEAFECPICYDAVQSPSFFIPCGHDSCNDCLSRIVDNAISQNLHEGNESDKAKCPVCRGVFEPRKCFTYDLFKKVHMPDALESSTKIEPGYDDSSEDEEDGSEEGDSSDELDSKGNLKGFIVYDDDDDDDDEEELADIKHLTKEVSARDKKARKRTKKTEKKDKGKGKDKEKKPDVKPSMLKSLRLEAAKNHHAHKRYMAYLRKTWMPAAKVTECMKLLREIRETGEKTIIFSQWTLLLDLLEVAMWHEQFPDKPVRYDGSMTGDERSNAAKDFRDRSECNVMLVSLRAGNAGLNLTAASRVIIMDPFWNPYIEMQAIDRTYRIGQQKEVEVYRILTQETVEDRIVALQNKKKEIVEAALDETESMKIGRLGVSELKFLFNAR</sequence>
<keyword evidence="3" id="KW-0378">Hydrolase</keyword>
<dbReference type="Gene3D" id="3.30.40.10">
    <property type="entry name" value="Zinc/RING finger domain, C3HC4 (zinc finger)"/>
    <property type="match status" value="1"/>
</dbReference>
<dbReference type="GO" id="GO:0000724">
    <property type="term" value="P:double-strand break repair via homologous recombination"/>
    <property type="evidence" value="ECO:0007669"/>
    <property type="project" value="TreeGrafter"/>
</dbReference>
<dbReference type="GO" id="GO:0005634">
    <property type="term" value="C:nucleus"/>
    <property type="evidence" value="ECO:0007669"/>
    <property type="project" value="TreeGrafter"/>
</dbReference>
<feature type="domain" description="Helicase ATP-binding" evidence="9">
    <location>
        <begin position="454"/>
        <end position="642"/>
    </location>
</feature>
<protein>
    <submittedName>
        <fullName evidence="11">SNF2-related protein</fullName>
    </submittedName>
</protein>
<gene>
    <name evidence="11" type="ORF">MAN_10423</name>
</gene>
<dbReference type="PANTHER" id="PTHR45626:SF16">
    <property type="entry name" value="ATP-DEPENDENT HELICASE ULS1"/>
    <property type="match status" value="1"/>
</dbReference>
<proteinExistence type="inferred from homology"/>
<dbReference type="SMART" id="SM00490">
    <property type="entry name" value="HELICc"/>
    <property type="match status" value="1"/>
</dbReference>
<dbReference type="InterPro" id="IPR027417">
    <property type="entry name" value="P-loop_NTPase"/>
</dbReference>
<evidence type="ECO:0000256" key="7">
    <source>
        <dbReference type="SAM" id="MobiDB-lite"/>
    </source>
</evidence>
<dbReference type="Pfam" id="PF00176">
    <property type="entry name" value="SNF2-rel_dom"/>
    <property type="match status" value="1"/>
</dbReference>
<dbReference type="HOGENOM" id="CLU_000315_2_0_1"/>
<feature type="region of interest" description="Disordered" evidence="7">
    <location>
        <begin position="939"/>
        <end position="975"/>
    </location>
</feature>
<keyword evidence="4" id="KW-0347">Helicase</keyword>
<dbReference type="GO" id="GO:0004386">
    <property type="term" value="F:helicase activity"/>
    <property type="evidence" value="ECO:0007669"/>
    <property type="project" value="UniProtKB-KW"/>
</dbReference>
<dbReference type="InterPro" id="IPR001650">
    <property type="entry name" value="Helicase_C-like"/>
</dbReference>
<dbReference type="InterPro" id="IPR000330">
    <property type="entry name" value="SNF2_N"/>
</dbReference>
<evidence type="ECO:0000256" key="2">
    <source>
        <dbReference type="ARBA" id="ARBA00022741"/>
    </source>
</evidence>
<dbReference type="SMART" id="SM00184">
    <property type="entry name" value="RING"/>
    <property type="match status" value="1"/>
</dbReference>
<feature type="compositionally biased region" description="Low complexity" evidence="7">
    <location>
        <begin position="67"/>
        <end position="79"/>
    </location>
</feature>
<feature type="region of interest" description="Disordered" evidence="7">
    <location>
        <begin position="876"/>
        <end position="908"/>
    </location>
</feature>
<evidence type="ECO:0000259" key="10">
    <source>
        <dbReference type="PROSITE" id="PS51194"/>
    </source>
</evidence>
<dbReference type="PANTHER" id="PTHR45626">
    <property type="entry name" value="TRANSCRIPTION TERMINATION FACTOR 2-RELATED"/>
    <property type="match status" value="1"/>
</dbReference>
<evidence type="ECO:0000313" key="11">
    <source>
        <dbReference type="EMBL" id="KID59782.1"/>
    </source>
</evidence>
<dbReference type="InterPro" id="IPR038718">
    <property type="entry name" value="SNF2-like_sf"/>
</dbReference>
<evidence type="ECO:0000256" key="3">
    <source>
        <dbReference type="ARBA" id="ARBA00022801"/>
    </source>
</evidence>
<dbReference type="SUPFAM" id="SSF52540">
    <property type="entry name" value="P-loop containing nucleoside triphosphate hydrolases"/>
    <property type="match status" value="2"/>
</dbReference>
<dbReference type="VEuPathDB" id="FungiDB:MAN_10423"/>
<dbReference type="EMBL" id="AZNF01000024">
    <property type="protein sequence ID" value="KID59782.1"/>
    <property type="molecule type" value="Genomic_DNA"/>
</dbReference>
<dbReference type="GO" id="GO:0005737">
    <property type="term" value="C:cytoplasm"/>
    <property type="evidence" value="ECO:0007669"/>
    <property type="project" value="TreeGrafter"/>
</dbReference>
<evidence type="ECO:0000259" key="8">
    <source>
        <dbReference type="PROSITE" id="PS50089"/>
    </source>
</evidence>
<feature type="compositionally biased region" description="Basic residues" evidence="7">
    <location>
        <begin position="943"/>
        <end position="952"/>
    </location>
</feature>
<organism evidence="11 12">
    <name type="scientific">Metarhizium anisopliae (strain ARSEF 549)</name>
    <dbReference type="NCBI Taxonomy" id="3151832"/>
    <lineage>
        <taxon>Eukaryota</taxon>
        <taxon>Fungi</taxon>
        <taxon>Dikarya</taxon>
        <taxon>Ascomycota</taxon>
        <taxon>Pezizomycotina</taxon>
        <taxon>Sordariomycetes</taxon>
        <taxon>Hypocreomycetidae</taxon>
        <taxon>Hypocreales</taxon>
        <taxon>Clavicipitaceae</taxon>
        <taxon>Metarhizium</taxon>
    </lineage>
</organism>
<accession>A0A0B4EVK6</accession>
<dbReference type="Gene3D" id="3.40.50.10810">
    <property type="entry name" value="Tandem AAA-ATPase domain"/>
    <property type="match status" value="1"/>
</dbReference>
<dbReference type="GO" id="GO:0016787">
    <property type="term" value="F:hydrolase activity"/>
    <property type="evidence" value="ECO:0007669"/>
    <property type="project" value="UniProtKB-KW"/>
</dbReference>
<keyword evidence="6" id="KW-0863">Zinc-finger</keyword>
<evidence type="ECO:0000256" key="1">
    <source>
        <dbReference type="ARBA" id="ARBA00007025"/>
    </source>
</evidence>
<dbReference type="PROSITE" id="PS50089">
    <property type="entry name" value="ZF_RING_2"/>
    <property type="match status" value="1"/>
</dbReference>
<evidence type="ECO:0000259" key="9">
    <source>
        <dbReference type="PROSITE" id="PS51192"/>
    </source>
</evidence>
<dbReference type="SUPFAM" id="SSF57850">
    <property type="entry name" value="RING/U-box"/>
    <property type="match status" value="1"/>
</dbReference>